<dbReference type="KEGG" id="vg:65109961"/>
<keyword evidence="9 10" id="KW-0234">DNA repair</keyword>
<dbReference type="GeneID" id="65109961"/>
<keyword evidence="10" id="KW-0233">DNA recombination</keyword>
<comment type="domain">
    <text evidence="10">The acidic C-terminus is involved in modulating the ssDNA binding properties. The N-terminus LAST motif is involved in the cooperative binding of the protein to ssDNA.</text>
</comment>
<evidence type="ECO:0000259" key="12">
    <source>
        <dbReference type="Pfam" id="PF08804"/>
    </source>
</evidence>
<dbReference type="SUPFAM" id="SSF50249">
    <property type="entry name" value="Nucleic acid-binding proteins"/>
    <property type="match status" value="1"/>
</dbReference>
<dbReference type="Pfam" id="PF08804">
    <property type="entry name" value="gp32"/>
    <property type="match status" value="1"/>
</dbReference>
<dbReference type="InterPro" id="IPR012339">
    <property type="entry name" value="Phage_T4_Gp32_ssDNA-bd"/>
</dbReference>
<evidence type="ECO:0000256" key="10">
    <source>
        <dbReference type="HAMAP-Rule" id="MF_04152"/>
    </source>
</evidence>
<dbReference type="Proteomes" id="UP000225074">
    <property type="component" value="Genome"/>
</dbReference>
<dbReference type="GO" id="GO:0046872">
    <property type="term" value="F:metal ion binding"/>
    <property type="evidence" value="ECO:0007669"/>
    <property type="project" value="UniProtKB-UniRule"/>
</dbReference>
<keyword evidence="4 10" id="KW-0479">Metal-binding</keyword>
<comment type="domain">
    <text evidence="10">The acidic C-terminus is involved in modulating the ssDNA binding properties. The N-terminus LAST motif is involved in the cooperative binding of the protein to single-stranded nucleic acids.</text>
</comment>
<accession>A0A1Z1LZG4</accession>
<evidence type="ECO:0000256" key="8">
    <source>
        <dbReference type="ARBA" id="ARBA00023125"/>
    </source>
</evidence>
<proteinExistence type="inferred from homology"/>
<evidence type="ECO:0000313" key="14">
    <source>
        <dbReference type="Proteomes" id="UP000225074"/>
    </source>
</evidence>
<dbReference type="InterPro" id="IPR044947">
    <property type="entry name" value="Phage_T4_Gp32_ssDNA-bd_sf"/>
</dbReference>
<keyword evidence="2 10" id="KW-0678">Repressor</keyword>
<sequence>MFKRKDPAALQAQLASLKGGSGFSSDDKNEWKLKDDNGNGMAVIRFLPGKGDEGLPFVKLVNHGFKKNGKWYIENCSSTHGDFDNCPVCQHLSKNDSYNTNKPEYQLLKRKTSYWANILVIQDKANPETEGKVFKFRFGQKVYDKITAMVEVDTSIGEVPVDVTCPFDGANFVLKTKKVGDFKNYDDSKFLGQSEIPNINDETFQKFLEENMSDLSELTAKDKFKALDVLQKKFEQVMGVAAMGGAASKAAAQADAIGDSLDSFDQDMAAFDSKPSTPASSGAEEDDLDALLADM</sequence>
<comment type="subunit">
    <text evidence="10">Homodimer in the absence of DNA, monomer when binding DNA. Interacts with the DNA helicase assembly protein; a ternary complex between the helicase assembly protein, the single-stranded DNA-binding protein and ssDNA is an obligatory intermediate in the helicase loading mechanism. Part of the replicase complex that includes the DNA polymerase, the polymerase clamp, the clamp loader complex, the single-stranded DNA binding protein, the primase, the replicative helicase and the helicase assembly factor. Interacts (via C-terminus) with the viral SF1 dDA helicase. Interacts with the viral SF2 UvsW repair helicase.</text>
</comment>
<dbReference type="HAMAP" id="MF_04152">
    <property type="entry name" value="SSB_T4"/>
    <property type="match status" value="1"/>
</dbReference>
<keyword evidence="5" id="KW-0227">DNA damage</keyword>
<keyword evidence="6 10" id="KW-0862">Zinc</keyword>
<evidence type="ECO:0000256" key="6">
    <source>
        <dbReference type="ARBA" id="ARBA00022833"/>
    </source>
</evidence>
<keyword evidence="8 10" id="KW-0238">DNA-binding</keyword>
<dbReference type="InterPro" id="IPR012340">
    <property type="entry name" value="NA-bd_OB-fold"/>
</dbReference>
<comment type="similarity">
    <text evidence="10">Belongs to the Tequatrovirus single-stranded DNA-binding protein family.</text>
</comment>
<dbReference type="GO" id="GO:0006281">
    <property type="term" value="P:DNA repair"/>
    <property type="evidence" value="ECO:0007669"/>
    <property type="project" value="UniProtKB-UniRule"/>
</dbReference>
<feature type="domain" description="Bacteriophage T4 Gp32 single-stranded DNA-binding" evidence="12">
    <location>
        <begin position="38"/>
        <end position="238"/>
    </location>
</feature>
<dbReference type="EMBL" id="MF036692">
    <property type="protein sequence ID" value="ARW58220.1"/>
    <property type="molecule type" value="Genomic_DNA"/>
</dbReference>
<evidence type="ECO:0000256" key="1">
    <source>
        <dbReference type="ARBA" id="ARBA00018590"/>
    </source>
</evidence>
<keyword evidence="3" id="KW-0235">DNA replication</keyword>
<evidence type="ECO:0000256" key="9">
    <source>
        <dbReference type="ARBA" id="ARBA00023204"/>
    </source>
</evidence>
<feature type="binding site" evidence="10">
    <location>
        <position position="63"/>
    </location>
    <ligand>
        <name>Zn(2+)</name>
        <dbReference type="ChEBI" id="CHEBI:29105"/>
    </ligand>
</feature>
<evidence type="ECO:0000256" key="3">
    <source>
        <dbReference type="ARBA" id="ARBA00022705"/>
    </source>
</evidence>
<comment type="function">
    <text evidence="10">Single-stranded DNA-binding protein that participates in viral DNA replication, recombination, and repair. Coats the lagging-strand ssDNA as the replication fork advances. Stimulates the activities of viral DNA polymerase and the replicative helicase, probably via its interaction with the helicase assembly factor. Together with the replicative helicase and the helicase assembly factor, promotes pairing of two homologous DNA molecules containing complementary single-stranded regions and mediates homologous DNA strand exchange. Promotes also the formation of joint molecules. mRNA specific autogenous translational repressor.</text>
</comment>
<feature type="binding site" evidence="10">
    <location>
        <position position="76"/>
    </location>
    <ligand>
        <name>Zn(2+)</name>
        <dbReference type="ChEBI" id="CHEBI:29105"/>
    </ligand>
</feature>
<dbReference type="GO" id="GO:0039686">
    <property type="term" value="P:bidirectional double-stranded viral DNA replication"/>
    <property type="evidence" value="ECO:0007669"/>
    <property type="project" value="UniProtKB-UniRule"/>
</dbReference>
<dbReference type="GO" id="GO:0006310">
    <property type="term" value="P:DNA recombination"/>
    <property type="evidence" value="ECO:0007669"/>
    <property type="project" value="UniProtKB-UniRule"/>
</dbReference>
<keyword evidence="14" id="KW-1185">Reference proteome</keyword>
<name>A0A1Z1LZG4_9CAUD</name>
<keyword evidence="7 10" id="KW-1194">Viral DNA replication</keyword>
<reference evidence="13 14" key="1">
    <citation type="submission" date="2017-05" db="EMBL/GenBank/DDBJ databases">
        <title>Environmental T4-family bacteriophages evolve to escape abortive infection via multiple routes in a bacterial host employing #altruistic suicide# through Type III toxin-antitoxin systems.</title>
        <authorList>
            <person name="Chen B."/>
            <person name="Akusobi C."/>
            <person name="Fang X."/>
            <person name="Salmond G.P.C."/>
        </authorList>
    </citation>
    <scope>NUCLEOTIDE SEQUENCE [LARGE SCALE GENOMIC DNA]</scope>
</reference>
<evidence type="ECO:0000256" key="11">
    <source>
        <dbReference type="SAM" id="MobiDB-lite"/>
    </source>
</evidence>
<organism evidence="13 14">
    <name type="scientific">Serratia phage X20</name>
    <dbReference type="NCBI Taxonomy" id="2006942"/>
    <lineage>
        <taxon>Viruses</taxon>
        <taxon>Duplodnaviria</taxon>
        <taxon>Heunggongvirae</taxon>
        <taxon>Uroviricota</taxon>
        <taxon>Caudoviricetes</taxon>
        <taxon>Pantevenvirales</taxon>
        <taxon>Straboviridae</taxon>
        <taxon>Tevenvirinae</taxon>
        <taxon>Winklervirus</taxon>
        <taxon>Winklervirus xtwenty</taxon>
    </lineage>
</organism>
<evidence type="ECO:0000256" key="2">
    <source>
        <dbReference type="ARBA" id="ARBA00022491"/>
    </source>
</evidence>
<dbReference type="GO" id="GO:0003697">
    <property type="term" value="F:single-stranded DNA binding"/>
    <property type="evidence" value="ECO:0007669"/>
    <property type="project" value="UniProtKB-UniRule"/>
</dbReference>
<feature type="binding site" evidence="10">
    <location>
        <position position="89"/>
    </location>
    <ligand>
        <name>Zn(2+)</name>
        <dbReference type="ChEBI" id="CHEBI:29105"/>
    </ligand>
</feature>
<dbReference type="InterPro" id="IPR046395">
    <property type="entry name" value="SSB_T4"/>
</dbReference>
<dbReference type="Gene3D" id="3.90.198.10">
    <property type="entry name" value="Replication Fork Single-Stranded Dna Binding Protein"/>
    <property type="match status" value="1"/>
</dbReference>
<evidence type="ECO:0000256" key="5">
    <source>
        <dbReference type="ARBA" id="ARBA00022763"/>
    </source>
</evidence>
<feature type="binding site" evidence="10">
    <location>
        <position position="86"/>
    </location>
    <ligand>
        <name>Zn(2+)</name>
        <dbReference type="ChEBI" id="CHEBI:29105"/>
    </ligand>
</feature>
<feature type="region of interest" description="LAST" evidence="10">
    <location>
        <begin position="3"/>
        <end position="7"/>
    </location>
</feature>
<protein>
    <recommendedName>
        <fullName evidence="1 10">Single-stranded DNA-binding protein</fullName>
        <shortName evidence="10">SSB protein</shortName>
    </recommendedName>
    <alternativeName>
        <fullName evidence="10">Helix-destabilizing protein</fullName>
    </alternativeName>
</protein>
<evidence type="ECO:0000313" key="13">
    <source>
        <dbReference type="EMBL" id="ARW58220.1"/>
    </source>
</evidence>
<dbReference type="RefSeq" id="YP_010092398.1">
    <property type="nucleotide sequence ID" value="NC_055728.1"/>
</dbReference>
<feature type="region of interest" description="Disordered" evidence="11">
    <location>
        <begin position="268"/>
        <end position="295"/>
    </location>
</feature>
<evidence type="ECO:0000256" key="4">
    <source>
        <dbReference type="ARBA" id="ARBA00022723"/>
    </source>
</evidence>
<evidence type="ECO:0000256" key="7">
    <source>
        <dbReference type="ARBA" id="ARBA00023109"/>
    </source>
</evidence>
<dbReference type="GO" id="GO:0006260">
    <property type="term" value="P:DNA replication"/>
    <property type="evidence" value="ECO:0007669"/>
    <property type="project" value="UniProtKB-KW"/>
</dbReference>